<comment type="caution">
    <text evidence="2">The sequence shown here is derived from an EMBL/GenBank/DDBJ whole genome shotgun (WGS) entry which is preliminary data.</text>
</comment>
<dbReference type="PANTHER" id="PTHR14042">
    <property type="entry name" value="DOPEY-RELATED"/>
    <property type="match status" value="1"/>
</dbReference>
<feature type="domain" description="DOP1-like TPR" evidence="1">
    <location>
        <begin position="1"/>
        <end position="74"/>
    </location>
</feature>
<organism evidence="2 3">
    <name type="scientific">Owenia fusiformis</name>
    <name type="common">Polychaete worm</name>
    <dbReference type="NCBI Taxonomy" id="6347"/>
    <lineage>
        <taxon>Eukaryota</taxon>
        <taxon>Metazoa</taxon>
        <taxon>Spiralia</taxon>
        <taxon>Lophotrochozoa</taxon>
        <taxon>Annelida</taxon>
        <taxon>Polychaeta</taxon>
        <taxon>Sedentaria</taxon>
        <taxon>Canalipalpata</taxon>
        <taxon>Sabellida</taxon>
        <taxon>Oweniida</taxon>
        <taxon>Oweniidae</taxon>
        <taxon>Owenia</taxon>
    </lineage>
</organism>
<name>A0A8J1TCL3_OWEFU</name>
<evidence type="ECO:0000259" key="1">
    <source>
        <dbReference type="Pfam" id="PF24601"/>
    </source>
</evidence>
<keyword evidence="3" id="KW-1185">Reference proteome</keyword>
<feature type="non-terminal residue" evidence="2">
    <location>
        <position position="1"/>
    </location>
</feature>
<evidence type="ECO:0000313" key="3">
    <source>
        <dbReference type="Proteomes" id="UP000749559"/>
    </source>
</evidence>
<dbReference type="GO" id="GO:0005802">
    <property type="term" value="C:trans-Golgi network"/>
    <property type="evidence" value="ECO:0007669"/>
    <property type="project" value="TreeGrafter"/>
</dbReference>
<dbReference type="EMBL" id="CAIIXF020000011">
    <property type="protein sequence ID" value="CAH1798852.1"/>
    <property type="molecule type" value="Genomic_DNA"/>
</dbReference>
<sequence length="140" mass="14895">VAIVISALPYMGRSLPHIVLTIVSQLCRNIEQLASLYSDQGSFSGSTELEKVPADHVATMLENLTIICHYCILDSTQRVSIGTPMPTDIGSIITSGSSATQIIGNLIHVFNPIGGAREPSPPKDAVGGVSPVMEARRRLL</sequence>
<reference evidence="2" key="1">
    <citation type="submission" date="2022-03" db="EMBL/GenBank/DDBJ databases">
        <authorList>
            <person name="Martin C."/>
        </authorList>
    </citation>
    <scope>NUCLEOTIDE SEQUENCE</scope>
</reference>
<dbReference type="Proteomes" id="UP000749559">
    <property type="component" value="Unassembled WGS sequence"/>
</dbReference>
<dbReference type="InterPro" id="IPR040314">
    <property type="entry name" value="DOP1"/>
</dbReference>
<dbReference type="GO" id="GO:0006895">
    <property type="term" value="P:Golgi to endosome transport"/>
    <property type="evidence" value="ECO:0007669"/>
    <property type="project" value="InterPro"/>
</dbReference>
<accession>A0A8J1TCL3</accession>
<dbReference type="GO" id="GO:0005768">
    <property type="term" value="C:endosome"/>
    <property type="evidence" value="ECO:0007669"/>
    <property type="project" value="TreeGrafter"/>
</dbReference>
<dbReference type="OrthoDB" id="297643at2759"/>
<dbReference type="InterPro" id="IPR056459">
    <property type="entry name" value="TPR_DOP1"/>
</dbReference>
<evidence type="ECO:0000313" key="2">
    <source>
        <dbReference type="EMBL" id="CAH1798852.1"/>
    </source>
</evidence>
<dbReference type="AlphaFoldDB" id="A0A8J1TCL3"/>
<protein>
    <recommendedName>
        <fullName evidence="1">DOP1-like TPR domain-containing protein</fullName>
    </recommendedName>
</protein>
<dbReference type="GO" id="GO:0005829">
    <property type="term" value="C:cytosol"/>
    <property type="evidence" value="ECO:0007669"/>
    <property type="project" value="GOC"/>
</dbReference>
<feature type="non-terminal residue" evidence="2">
    <location>
        <position position="140"/>
    </location>
</feature>
<dbReference type="Pfam" id="PF24601">
    <property type="entry name" value="TPR_DOP1"/>
    <property type="match status" value="1"/>
</dbReference>
<proteinExistence type="predicted"/>
<dbReference type="PANTHER" id="PTHR14042:SF24">
    <property type="entry name" value="PROTEIN DOPEY-1 HOMOLOG"/>
    <property type="match status" value="1"/>
</dbReference>
<gene>
    <name evidence="2" type="ORF">OFUS_LOCUS22934</name>
</gene>